<feature type="coiled-coil region" evidence="1">
    <location>
        <begin position="521"/>
        <end position="582"/>
    </location>
</feature>
<name>F2AZ79_RHOBT</name>
<feature type="transmembrane region" description="Helical" evidence="2">
    <location>
        <begin position="266"/>
        <end position="287"/>
    </location>
</feature>
<dbReference type="PANTHER" id="PTHR13325:SF3">
    <property type="entry name" value="MEMBRANE-BOUND TRANSCRIPTION FACTOR SITE-2 PROTEASE"/>
    <property type="match status" value="1"/>
</dbReference>
<comment type="caution">
    <text evidence="3">The sequence shown here is derived from an EMBL/GenBank/DDBJ whole genome shotgun (WGS) entry which is preliminary data.</text>
</comment>
<evidence type="ECO:0000256" key="1">
    <source>
        <dbReference type="SAM" id="Coils"/>
    </source>
</evidence>
<gene>
    <name evidence="3" type="ORF">RBWH47_05814</name>
</gene>
<dbReference type="EMBL" id="AFAR01000255">
    <property type="protein sequence ID" value="EGF25024.1"/>
    <property type="molecule type" value="Genomic_DNA"/>
</dbReference>
<feature type="transmembrane region" description="Helical" evidence="2">
    <location>
        <begin position="166"/>
        <end position="186"/>
    </location>
</feature>
<dbReference type="GO" id="GO:0031293">
    <property type="term" value="P:membrane protein intracellular domain proteolysis"/>
    <property type="evidence" value="ECO:0007669"/>
    <property type="project" value="TreeGrafter"/>
</dbReference>
<sequence length="736" mass="81621">MNSVAIQPRLRPDLICRIIRVGTTFQWVIQDPVVSSRGSHDRFSAQWMVNEQEFAILQSLDGRRTFEQAHLHCQRLLAPIKLSREDFAAFINQANQNTWLTTASAIGTQAISQSEARTQQCELTKSFWQRAIKNPLAIRIPLVDPDRWLDRPVQFVRNFVARNRHAFVIFGTAWALFAGAILLTHWEQLIPAIGQSTEALQSPSTWIVLAIVISGVKLIHELAHAIACKWFGGSCHEMGVMLLFGIPCLYCDVSDAWLIPQPWKRMLVSAAGILAECVIGSLALVAWTHSMPGLPQNTLLFVLMVTSVNTLILNGNPLMRYDGYYLLSDTASVPNLATRSRSVLQMRLRSWFWGPSSVQTESQSQPTTVQDDRDSIGLLAYALASTAYRLVVFGAIGWLLLNHLASIGATAIGIVAIVILLYRVMRAWTAPIVRTPSDLAPGKARRRSRLMIGMVAVLLLAILFTPLPHRVKATAKVQPIQQSKIFALTAGRLESIASTGQLVRVNEPLVRLSDWKTTLQIERLEGEIAELEARLKGTRMSRIQSDAGTTTLANIPTIEFALQAKREELLTIQKESEHLEIRSPHAGQIVAVSANPITPWQRSRSQIGWSGQPTETINRGAWISSGTPICNVVSNDQHKVSVSIDASQIGWIREGQSAVTSFPSGTTWTGNVTEVGTRPSENDGTYEVTVALDSDKRPFNFAPPSNWTTSVSVHVEPSSLWKRTKHWLATHFRADS</sequence>
<dbReference type="AlphaFoldDB" id="F2AZ79"/>
<dbReference type="Gene3D" id="2.40.30.170">
    <property type="match status" value="1"/>
</dbReference>
<dbReference type="GO" id="GO:0004222">
    <property type="term" value="F:metalloendopeptidase activity"/>
    <property type="evidence" value="ECO:0007669"/>
    <property type="project" value="InterPro"/>
</dbReference>
<dbReference type="Proteomes" id="UP000006222">
    <property type="component" value="Unassembled WGS sequence"/>
</dbReference>
<evidence type="ECO:0000256" key="2">
    <source>
        <dbReference type="SAM" id="Phobius"/>
    </source>
</evidence>
<feature type="transmembrane region" description="Helical" evidence="2">
    <location>
        <begin position="299"/>
        <end position="319"/>
    </location>
</feature>
<keyword evidence="2" id="KW-1133">Transmembrane helix</keyword>
<dbReference type="GO" id="GO:0005737">
    <property type="term" value="C:cytoplasm"/>
    <property type="evidence" value="ECO:0007669"/>
    <property type="project" value="TreeGrafter"/>
</dbReference>
<accession>F2AZ79</accession>
<feature type="transmembrane region" description="Helical" evidence="2">
    <location>
        <begin position="206"/>
        <end position="227"/>
    </location>
</feature>
<keyword evidence="2" id="KW-0472">Membrane</keyword>
<dbReference type="GO" id="GO:0016020">
    <property type="term" value="C:membrane"/>
    <property type="evidence" value="ECO:0007669"/>
    <property type="project" value="InterPro"/>
</dbReference>
<protein>
    <submittedName>
        <fullName evidence="3">Peptidase, M50 family</fullName>
    </submittedName>
</protein>
<evidence type="ECO:0000313" key="4">
    <source>
        <dbReference type="Proteomes" id="UP000006222"/>
    </source>
</evidence>
<keyword evidence="2" id="KW-0812">Transmembrane</keyword>
<keyword evidence="1" id="KW-0175">Coiled coil</keyword>
<feature type="transmembrane region" description="Helical" evidence="2">
    <location>
        <begin position="378"/>
        <end position="401"/>
    </location>
</feature>
<dbReference type="RefSeq" id="WP_007328939.1">
    <property type="nucleotide sequence ID" value="NZ_AFAR01000255.1"/>
</dbReference>
<feature type="transmembrane region" description="Helical" evidence="2">
    <location>
        <begin position="408"/>
        <end position="428"/>
    </location>
</feature>
<dbReference type="PANTHER" id="PTHR13325">
    <property type="entry name" value="PROTEASE M50 MEMBRANE-BOUND TRANSCRIPTION FACTOR SITE 2 PROTEASE"/>
    <property type="match status" value="1"/>
</dbReference>
<feature type="transmembrane region" description="Helical" evidence="2">
    <location>
        <begin position="448"/>
        <end position="467"/>
    </location>
</feature>
<dbReference type="InterPro" id="IPR001193">
    <property type="entry name" value="MBTPS2"/>
</dbReference>
<proteinExistence type="predicted"/>
<organism evidence="3 4">
    <name type="scientific">Rhodopirellula baltica WH47</name>
    <dbReference type="NCBI Taxonomy" id="991778"/>
    <lineage>
        <taxon>Bacteria</taxon>
        <taxon>Pseudomonadati</taxon>
        <taxon>Planctomycetota</taxon>
        <taxon>Planctomycetia</taxon>
        <taxon>Pirellulales</taxon>
        <taxon>Pirellulaceae</taxon>
        <taxon>Rhodopirellula</taxon>
    </lineage>
</organism>
<dbReference type="PATRIC" id="fig|991778.3.peg.5333"/>
<dbReference type="CDD" id="cd05709">
    <property type="entry name" value="S2P-M50"/>
    <property type="match status" value="1"/>
</dbReference>
<evidence type="ECO:0000313" key="3">
    <source>
        <dbReference type="EMBL" id="EGF25024.1"/>
    </source>
</evidence>
<reference evidence="3 4" key="1">
    <citation type="journal article" date="2013" name="Mar. Genomics">
        <title>Expression of sulfatases in Rhodopirellula baltica and the diversity of sulfatases in the genus Rhodopirellula.</title>
        <authorList>
            <person name="Wegner C.E."/>
            <person name="Richter-Heitmann T."/>
            <person name="Klindworth A."/>
            <person name="Klockow C."/>
            <person name="Richter M."/>
            <person name="Achstetter T."/>
            <person name="Glockner F.O."/>
            <person name="Harder J."/>
        </authorList>
    </citation>
    <scope>NUCLEOTIDE SEQUENCE [LARGE SCALE GENOMIC DNA]</scope>
    <source>
        <strain evidence="3 4">WH47</strain>
    </source>
</reference>